<feature type="transmembrane region" description="Helical" evidence="6">
    <location>
        <begin position="133"/>
        <end position="152"/>
    </location>
</feature>
<dbReference type="InterPro" id="IPR039357">
    <property type="entry name" value="SRD5A/TECR"/>
</dbReference>
<dbReference type="OrthoDB" id="5788137at2759"/>
<dbReference type="PROSITE" id="PS50244">
    <property type="entry name" value="S5A_REDUCTASE"/>
    <property type="match status" value="1"/>
</dbReference>
<comment type="subcellular location">
    <subcellularLocation>
        <location evidence="1">Membrane</location>
        <topology evidence="1">Multi-pass membrane protein</topology>
    </subcellularLocation>
</comment>
<feature type="transmembrane region" description="Helical" evidence="6">
    <location>
        <begin position="106"/>
        <end position="127"/>
    </location>
</feature>
<dbReference type="OMA" id="KFWHVVA"/>
<evidence type="ECO:0000256" key="3">
    <source>
        <dbReference type="ARBA" id="ARBA00022692"/>
    </source>
</evidence>
<evidence type="ECO:0000259" key="7">
    <source>
        <dbReference type="Pfam" id="PF02544"/>
    </source>
</evidence>
<evidence type="ECO:0000313" key="8">
    <source>
        <dbReference type="EMBL" id="CEO95438.1"/>
    </source>
</evidence>
<keyword evidence="4 6" id="KW-1133">Transmembrane helix</keyword>
<dbReference type="Proteomes" id="UP000039324">
    <property type="component" value="Unassembled WGS sequence"/>
</dbReference>
<keyword evidence="3 6" id="KW-0812">Transmembrane</keyword>
<feature type="transmembrane region" description="Helical" evidence="6">
    <location>
        <begin position="201"/>
        <end position="220"/>
    </location>
</feature>
<protein>
    <recommendedName>
        <fullName evidence="7">3-oxo-5-alpha-steroid 4-dehydrogenase C-terminal domain-containing protein</fullName>
    </recommendedName>
</protein>
<dbReference type="STRING" id="37360.A0A0G4IJQ7"/>
<accession>A0A0G4IJQ7</accession>
<dbReference type="InterPro" id="IPR001104">
    <property type="entry name" value="3-oxo-5_a-steroid_4-DH_C"/>
</dbReference>
<sequence length="244" mass="26852">MMMMAGVAWQDCVAGLLVAFAPVLYLSESRGLLHLQYSKFADNGSAWSVPARLGMLLFYLPAGIAPAFVVGPARSHRAAAALMIAHYTKRCLECLFLHKFSGRTNLWTIAFVGGGYTLSSVILTSTAPAEGSAAVAHLGLLVWLVGQLGNFYHHWLLANLRKPGDMRHVVPRGGLFAYVASPHYLFEIVSWVGAALSISTWYAWAMVWFSSWYLAGRATATLDWYAKKGMRTPPGWKRLVPLVF</sequence>
<evidence type="ECO:0000256" key="1">
    <source>
        <dbReference type="ARBA" id="ARBA00004141"/>
    </source>
</evidence>
<dbReference type="GO" id="GO:0006629">
    <property type="term" value="P:lipid metabolic process"/>
    <property type="evidence" value="ECO:0007669"/>
    <property type="project" value="InterPro"/>
</dbReference>
<reference evidence="8 9" key="1">
    <citation type="submission" date="2015-02" db="EMBL/GenBank/DDBJ databases">
        <authorList>
            <person name="Chooi Y.-H."/>
        </authorList>
    </citation>
    <scope>NUCLEOTIDE SEQUENCE [LARGE SCALE GENOMIC DNA]</scope>
    <source>
        <strain evidence="8">E3</strain>
    </source>
</reference>
<dbReference type="GO" id="GO:0016627">
    <property type="term" value="F:oxidoreductase activity, acting on the CH-CH group of donors"/>
    <property type="evidence" value="ECO:0007669"/>
    <property type="project" value="InterPro"/>
</dbReference>
<organism evidence="8 9">
    <name type="scientific">Plasmodiophora brassicae</name>
    <name type="common">Clubroot disease agent</name>
    <dbReference type="NCBI Taxonomy" id="37360"/>
    <lineage>
        <taxon>Eukaryota</taxon>
        <taxon>Sar</taxon>
        <taxon>Rhizaria</taxon>
        <taxon>Endomyxa</taxon>
        <taxon>Phytomyxea</taxon>
        <taxon>Plasmodiophorida</taxon>
        <taxon>Plasmodiophoridae</taxon>
        <taxon>Plasmodiophora</taxon>
    </lineage>
</organism>
<comment type="similarity">
    <text evidence="2">Belongs to the steroid 5-alpha reductase family.</text>
</comment>
<feature type="domain" description="3-oxo-5-alpha-steroid 4-dehydrogenase C-terminal" evidence="7">
    <location>
        <begin position="135"/>
        <end position="244"/>
    </location>
</feature>
<dbReference type="Pfam" id="PF02544">
    <property type="entry name" value="Steroid_dh"/>
    <property type="match status" value="1"/>
</dbReference>
<evidence type="ECO:0000256" key="2">
    <source>
        <dbReference type="ARBA" id="ARBA00007742"/>
    </source>
</evidence>
<gene>
    <name evidence="8" type="ORF">PBRA_004164</name>
</gene>
<evidence type="ECO:0000256" key="5">
    <source>
        <dbReference type="ARBA" id="ARBA00023136"/>
    </source>
</evidence>
<evidence type="ECO:0000313" key="9">
    <source>
        <dbReference type="Proteomes" id="UP000039324"/>
    </source>
</evidence>
<proteinExistence type="inferred from homology"/>
<dbReference type="EMBL" id="CDSF01000024">
    <property type="protein sequence ID" value="CEO95438.1"/>
    <property type="molecule type" value="Genomic_DNA"/>
</dbReference>
<evidence type="ECO:0000256" key="4">
    <source>
        <dbReference type="ARBA" id="ARBA00022989"/>
    </source>
</evidence>
<feature type="transmembrane region" description="Helical" evidence="6">
    <location>
        <begin position="53"/>
        <end position="73"/>
    </location>
</feature>
<dbReference type="PANTHER" id="PTHR10556:SF35">
    <property type="entry name" value="3-OXO-5-ALPHA-STEROID 4-DEHYDROGENASE FAMILY PROTEIN"/>
    <property type="match status" value="1"/>
</dbReference>
<dbReference type="AlphaFoldDB" id="A0A0G4IJQ7"/>
<dbReference type="PANTHER" id="PTHR10556">
    <property type="entry name" value="3-OXO-5-ALPHA-STEROID 4-DEHYDROGENASE"/>
    <property type="match status" value="1"/>
</dbReference>
<keyword evidence="5 6" id="KW-0472">Membrane</keyword>
<dbReference type="GO" id="GO:0016020">
    <property type="term" value="C:membrane"/>
    <property type="evidence" value="ECO:0007669"/>
    <property type="project" value="UniProtKB-SubCell"/>
</dbReference>
<keyword evidence="9" id="KW-1185">Reference proteome</keyword>
<evidence type="ECO:0000256" key="6">
    <source>
        <dbReference type="SAM" id="Phobius"/>
    </source>
</evidence>
<feature type="transmembrane region" description="Helical" evidence="6">
    <location>
        <begin position="173"/>
        <end position="195"/>
    </location>
</feature>
<name>A0A0G4IJQ7_PLABS</name>